<accession>A0A2G9HBX9</accession>
<dbReference type="Pfam" id="PF00407">
    <property type="entry name" value="Bet_v_1"/>
    <property type="match status" value="1"/>
</dbReference>
<gene>
    <name evidence="2" type="ORF">CDL12_12560</name>
</gene>
<dbReference type="SMART" id="SM01037">
    <property type="entry name" value="Bet_v_1"/>
    <property type="match status" value="1"/>
</dbReference>
<dbReference type="InterPro" id="IPR051761">
    <property type="entry name" value="MLP-like_ligand-binding"/>
</dbReference>
<organism evidence="2 3">
    <name type="scientific">Handroanthus impetiginosus</name>
    <dbReference type="NCBI Taxonomy" id="429701"/>
    <lineage>
        <taxon>Eukaryota</taxon>
        <taxon>Viridiplantae</taxon>
        <taxon>Streptophyta</taxon>
        <taxon>Embryophyta</taxon>
        <taxon>Tracheophyta</taxon>
        <taxon>Spermatophyta</taxon>
        <taxon>Magnoliopsida</taxon>
        <taxon>eudicotyledons</taxon>
        <taxon>Gunneridae</taxon>
        <taxon>Pentapetalae</taxon>
        <taxon>asterids</taxon>
        <taxon>lamiids</taxon>
        <taxon>Lamiales</taxon>
        <taxon>Bignoniaceae</taxon>
        <taxon>Crescentiina</taxon>
        <taxon>Tabebuia alliance</taxon>
        <taxon>Handroanthus</taxon>
    </lineage>
</organism>
<dbReference type="EMBL" id="NKXS01002207">
    <property type="protein sequence ID" value="PIN14810.1"/>
    <property type="molecule type" value="Genomic_DNA"/>
</dbReference>
<dbReference type="OrthoDB" id="1567931at2759"/>
<sequence>MTQIAKTEAKAEIKSSPVKVFDFLKYNLNQFLHMFPQAFKKVELLEGEEGQAGNVRLLEYALGNEPMTAKVKTEAINEDEKSITFIPIEGEIMRIYTTFVAKVTVGDGYVMWSIEYEKANDSVPNPDSYAKLAAQITKGLDAYLCTQI</sequence>
<proteinExistence type="predicted"/>
<dbReference type="STRING" id="429701.A0A2G9HBX9"/>
<dbReference type="GO" id="GO:0006952">
    <property type="term" value="P:defense response"/>
    <property type="evidence" value="ECO:0007669"/>
    <property type="project" value="InterPro"/>
</dbReference>
<dbReference type="SUPFAM" id="SSF55961">
    <property type="entry name" value="Bet v1-like"/>
    <property type="match status" value="1"/>
</dbReference>
<reference evidence="3" key="1">
    <citation type="journal article" date="2018" name="Gigascience">
        <title>Genome assembly of the Pink Ipe (Handroanthus impetiginosus, Bignoniaceae), a highly valued, ecologically keystone Neotropical timber forest tree.</title>
        <authorList>
            <person name="Silva-Junior O.B."/>
            <person name="Grattapaglia D."/>
            <person name="Novaes E."/>
            <person name="Collevatti R.G."/>
        </authorList>
    </citation>
    <scope>NUCLEOTIDE SEQUENCE [LARGE SCALE GENOMIC DNA]</scope>
    <source>
        <strain evidence="3">cv. UFG-1</strain>
    </source>
</reference>
<protein>
    <recommendedName>
        <fullName evidence="1">Bet v I/Major latex protein domain-containing protein</fullName>
    </recommendedName>
</protein>
<dbReference type="PANTHER" id="PTHR31907">
    <property type="entry name" value="MLP-LIKE PROTEIN 423"/>
    <property type="match status" value="1"/>
</dbReference>
<name>A0A2G9HBX9_9LAMI</name>
<evidence type="ECO:0000313" key="3">
    <source>
        <dbReference type="Proteomes" id="UP000231279"/>
    </source>
</evidence>
<dbReference type="InterPro" id="IPR000916">
    <property type="entry name" value="Bet_v_I/MLP"/>
</dbReference>
<dbReference type="Gene3D" id="3.30.530.20">
    <property type="match status" value="1"/>
</dbReference>
<evidence type="ECO:0000259" key="1">
    <source>
        <dbReference type="SMART" id="SM01037"/>
    </source>
</evidence>
<feature type="domain" description="Bet v I/Major latex protein" evidence="1">
    <location>
        <begin position="2"/>
        <end position="147"/>
    </location>
</feature>
<evidence type="ECO:0000313" key="2">
    <source>
        <dbReference type="EMBL" id="PIN14810.1"/>
    </source>
</evidence>
<dbReference type="Proteomes" id="UP000231279">
    <property type="component" value="Unassembled WGS sequence"/>
</dbReference>
<dbReference type="AlphaFoldDB" id="A0A2G9HBX9"/>
<keyword evidence="3" id="KW-1185">Reference proteome</keyword>
<dbReference type="InterPro" id="IPR023393">
    <property type="entry name" value="START-like_dom_sf"/>
</dbReference>
<comment type="caution">
    <text evidence="2">The sequence shown here is derived from an EMBL/GenBank/DDBJ whole genome shotgun (WGS) entry which is preliminary data.</text>
</comment>